<evidence type="ECO:0000256" key="6">
    <source>
        <dbReference type="ARBA" id="ARBA00022989"/>
    </source>
</evidence>
<gene>
    <name evidence="11" type="ORF">RDV84_07640</name>
</gene>
<feature type="transmembrane region" description="Helical" evidence="9">
    <location>
        <begin position="282"/>
        <end position="302"/>
    </location>
</feature>
<accession>A0ABY9PCD0</accession>
<dbReference type="PROSITE" id="PS50850">
    <property type="entry name" value="MFS"/>
    <property type="match status" value="1"/>
</dbReference>
<evidence type="ECO:0000256" key="9">
    <source>
        <dbReference type="SAM" id="Phobius"/>
    </source>
</evidence>
<feature type="transmembrane region" description="Helical" evidence="9">
    <location>
        <begin position="314"/>
        <end position="333"/>
    </location>
</feature>
<evidence type="ECO:0000256" key="1">
    <source>
        <dbReference type="ARBA" id="ARBA00003279"/>
    </source>
</evidence>
<feature type="domain" description="Major facilitator superfamily (MFS) profile" evidence="10">
    <location>
        <begin position="67"/>
        <end position="452"/>
    </location>
</feature>
<dbReference type="PANTHER" id="PTHR23504">
    <property type="entry name" value="MAJOR FACILITATOR SUPERFAMILY DOMAIN-CONTAINING PROTEIN 10"/>
    <property type="match status" value="1"/>
</dbReference>
<sequence>MRTPIQSPAAAPAEPAGSASPAGPMPAEPTPAPAAGRDPPGAEATATTRSPAPAPAPAPGASGLNLALVLILATVALDAIGIGLIAPVLPQLLDAFGVHANLALHAGALTALYALMQFVCAPALGALSDRFGRRPVLLCSLFGSALDYLLMACAPWLSLLYLGRAIAGVSGASGSVAGAYIADISDESQRARRYGWLGASFGLGLVAGPVIGGLLGAVWLRAPFLAAAALATLNFALAWLALPEPRRPRAPVPQRALPSLRELAPWHSLRELGRLPDLAPLLWLYLAMQLAGQVPGTLWAIYGHDRFGWNPTAVGLSLAAFGIIHSLFQAFATGRISDRFGPSRTLLGGVISDVLGYLAFAFARSVATLAPGLLLAAGGGIGGPALLAMSSERTDEARQGALQGVLASLASLAAVIGPLLFGAIYVAGAGHWDGWVWVVGAALYLPCVPALRKLLRGPANASAAPADAAPIEAAPGA</sequence>
<dbReference type="InterPro" id="IPR011701">
    <property type="entry name" value="MFS"/>
</dbReference>
<evidence type="ECO:0000256" key="2">
    <source>
        <dbReference type="ARBA" id="ARBA00004141"/>
    </source>
</evidence>
<protein>
    <submittedName>
        <fullName evidence="11">TCR/Tet family MFS transporter</fullName>
    </submittedName>
</protein>
<reference evidence="11 12" key="1">
    <citation type="submission" date="2023-08" db="EMBL/GenBank/DDBJ databases">
        <title>The whole genome sequence of Lysobacter yananisis.</title>
        <authorList>
            <person name="Sun H."/>
        </authorList>
    </citation>
    <scope>NUCLEOTIDE SEQUENCE [LARGE SCALE GENOMIC DNA]</scope>
    <source>
        <strain evidence="11 12">SNNU513</strain>
    </source>
</reference>
<dbReference type="RefSeq" id="WP_309152966.1">
    <property type="nucleotide sequence ID" value="NZ_CP133568.1"/>
</dbReference>
<keyword evidence="4" id="KW-0813">Transport</keyword>
<feature type="transmembrane region" description="Helical" evidence="9">
    <location>
        <begin position="102"/>
        <end position="124"/>
    </location>
</feature>
<organism evidence="11 12">
    <name type="scientific">Lysobacter yananisis</name>
    <dbReference type="NCBI Taxonomy" id="1003114"/>
    <lineage>
        <taxon>Bacteria</taxon>
        <taxon>Pseudomonadati</taxon>
        <taxon>Pseudomonadota</taxon>
        <taxon>Gammaproteobacteria</taxon>
        <taxon>Lysobacterales</taxon>
        <taxon>Lysobacteraceae</taxon>
        <taxon>Lysobacter</taxon>
    </lineage>
</organism>
<feature type="transmembrane region" description="Helical" evidence="9">
    <location>
        <begin position="401"/>
        <end position="428"/>
    </location>
</feature>
<dbReference type="PROSITE" id="PS00216">
    <property type="entry name" value="SUGAR_TRANSPORT_1"/>
    <property type="match status" value="1"/>
</dbReference>
<feature type="compositionally biased region" description="Low complexity" evidence="8">
    <location>
        <begin position="8"/>
        <end position="22"/>
    </location>
</feature>
<keyword evidence="6 9" id="KW-1133">Transmembrane helix</keyword>
<evidence type="ECO:0000256" key="3">
    <source>
        <dbReference type="ARBA" id="ARBA00007520"/>
    </source>
</evidence>
<keyword evidence="12" id="KW-1185">Reference proteome</keyword>
<evidence type="ECO:0000256" key="4">
    <source>
        <dbReference type="ARBA" id="ARBA00022448"/>
    </source>
</evidence>
<feature type="compositionally biased region" description="Low complexity" evidence="8">
    <location>
        <begin position="33"/>
        <end position="51"/>
    </location>
</feature>
<dbReference type="Gene3D" id="1.20.1250.20">
    <property type="entry name" value="MFS general substrate transporter like domains"/>
    <property type="match status" value="1"/>
</dbReference>
<comment type="similarity">
    <text evidence="3">Belongs to the major facilitator superfamily. TCR/Tet family.</text>
</comment>
<feature type="transmembrane region" description="Helical" evidence="9">
    <location>
        <begin position="369"/>
        <end position="389"/>
    </location>
</feature>
<feature type="transmembrane region" description="Helical" evidence="9">
    <location>
        <begin position="66"/>
        <end position="90"/>
    </location>
</feature>
<feature type="transmembrane region" description="Helical" evidence="9">
    <location>
        <begin position="434"/>
        <end position="451"/>
    </location>
</feature>
<evidence type="ECO:0000256" key="5">
    <source>
        <dbReference type="ARBA" id="ARBA00022692"/>
    </source>
</evidence>
<evidence type="ECO:0000256" key="8">
    <source>
        <dbReference type="SAM" id="MobiDB-lite"/>
    </source>
</evidence>
<name>A0ABY9PCD0_9GAMM</name>
<evidence type="ECO:0000313" key="11">
    <source>
        <dbReference type="EMBL" id="WMT04697.1"/>
    </source>
</evidence>
<dbReference type="InterPro" id="IPR036259">
    <property type="entry name" value="MFS_trans_sf"/>
</dbReference>
<feature type="transmembrane region" description="Helical" evidence="9">
    <location>
        <begin position="224"/>
        <end position="242"/>
    </location>
</feature>
<comment type="function">
    <text evidence="1">Resistance to tetracycline by an active tetracycline efflux. This is an energy-dependent process that decreases the accumulation of the antibiotic in whole cells. This protein functions as a metal-tetracycline/H(+) antiporter.</text>
</comment>
<dbReference type="SUPFAM" id="SSF103473">
    <property type="entry name" value="MFS general substrate transporter"/>
    <property type="match status" value="1"/>
</dbReference>
<evidence type="ECO:0000256" key="7">
    <source>
        <dbReference type="ARBA" id="ARBA00023136"/>
    </source>
</evidence>
<dbReference type="PANTHER" id="PTHR23504:SF15">
    <property type="entry name" value="MAJOR FACILITATOR SUPERFAMILY (MFS) PROFILE DOMAIN-CONTAINING PROTEIN"/>
    <property type="match status" value="1"/>
</dbReference>
<keyword evidence="7 9" id="KW-0472">Membrane</keyword>
<proteinExistence type="inferred from homology"/>
<feature type="compositionally biased region" description="Pro residues" evidence="8">
    <location>
        <begin position="23"/>
        <end position="32"/>
    </location>
</feature>
<feature type="transmembrane region" description="Helical" evidence="9">
    <location>
        <begin position="163"/>
        <end position="182"/>
    </location>
</feature>
<dbReference type="Pfam" id="PF07690">
    <property type="entry name" value="MFS_1"/>
    <property type="match status" value="1"/>
</dbReference>
<dbReference type="Proteomes" id="UP001229313">
    <property type="component" value="Chromosome"/>
</dbReference>
<feature type="transmembrane region" description="Helical" evidence="9">
    <location>
        <begin position="194"/>
        <end position="218"/>
    </location>
</feature>
<keyword evidence="5 9" id="KW-0812">Transmembrane</keyword>
<dbReference type="PRINTS" id="PR01035">
    <property type="entry name" value="TCRTETA"/>
</dbReference>
<dbReference type="InterPro" id="IPR005829">
    <property type="entry name" value="Sugar_transporter_CS"/>
</dbReference>
<feature type="region of interest" description="Disordered" evidence="8">
    <location>
        <begin position="1"/>
        <end position="57"/>
    </location>
</feature>
<comment type="subcellular location">
    <subcellularLocation>
        <location evidence="2">Membrane</location>
        <topology evidence="2">Multi-pass membrane protein</topology>
    </subcellularLocation>
</comment>
<feature type="transmembrane region" description="Helical" evidence="9">
    <location>
        <begin position="345"/>
        <end position="363"/>
    </location>
</feature>
<dbReference type="EMBL" id="CP133568">
    <property type="protein sequence ID" value="WMT04697.1"/>
    <property type="molecule type" value="Genomic_DNA"/>
</dbReference>
<evidence type="ECO:0000259" key="10">
    <source>
        <dbReference type="PROSITE" id="PS50850"/>
    </source>
</evidence>
<dbReference type="CDD" id="cd17388">
    <property type="entry name" value="MFS_TetA"/>
    <property type="match status" value="1"/>
</dbReference>
<dbReference type="InterPro" id="IPR001958">
    <property type="entry name" value="Tet-R_TetA/multi-R_MdtG-like"/>
</dbReference>
<feature type="transmembrane region" description="Helical" evidence="9">
    <location>
        <begin position="136"/>
        <end position="157"/>
    </location>
</feature>
<evidence type="ECO:0000313" key="12">
    <source>
        <dbReference type="Proteomes" id="UP001229313"/>
    </source>
</evidence>
<dbReference type="InterPro" id="IPR020846">
    <property type="entry name" value="MFS_dom"/>
</dbReference>